<dbReference type="EMBL" id="CP106856">
    <property type="protein sequence ID" value="UYB35487.1"/>
    <property type="molecule type" value="Genomic_DNA"/>
</dbReference>
<gene>
    <name evidence="2" type="ORF">N9A08_12755</name>
</gene>
<dbReference type="CDD" id="cd00093">
    <property type="entry name" value="HTH_XRE"/>
    <property type="match status" value="1"/>
</dbReference>
<reference evidence="2" key="1">
    <citation type="submission" date="2022-09" db="EMBL/GenBank/DDBJ databases">
        <authorList>
            <person name="Li D."/>
            <person name="Cheng J."/>
            <person name="Li Y."/>
        </authorList>
    </citation>
    <scope>NUCLEOTIDE SEQUENCE</scope>
    <source>
        <strain evidence="2">DL</strain>
    </source>
</reference>
<evidence type="ECO:0000259" key="1">
    <source>
        <dbReference type="PROSITE" id="PS50943"/>
    </source>
</evidence>
<feature type="domain" description="HTH cro/C1-type" evidence="1">
    <location>
        <begin position="17"/>
        <end position="84"/>
    </location>
</feature>
<dbReference type="SMART" id="SM00530">
    <property type="entry name" value="HTH_XRE"/>
    <property type="match status" value="1"/>
</dbReference>
<dbReference type="SUPFAM" id="SSF47413">
    <property type="entry name" value="lambda repressor-like DNA-binding domains"/>
    <property type="match status" value="1"/>
</dbReference>
<sequence length="177" mass="19633">MEESQLGPTAAVFGANMRRLREARGWKQSELARRMQSHGWPKYSQVAVSRTEEGTRAVRLDEAIALGELLGAGLLKLVTPPDEGRVVDELAFSLERVERTQSQVVRTLETLARQCNELEDAVAKAEEQAEKGWSTDQVAQTASDLVALARKWLQYVEGATYRLADIGDNNGEHPEKA</sequence>
<dbReference type="InterPro" id="IPR001387">
    <property type="entry name" value="Cro/C1-type_HTH"/>
</dbReference>
<evidence type="ECO:0000313" key="3">
    <source>
        <dbReference type="Proteomes" id="UP001063368"/>
    </source>
</evidence>
<keyword evidence="3" id="KW-1185">Reference proteome</keyword>
<dbReference type="Pfam" id="PF13560">
    <property type="entry name" value="HTH_31"/>
    <property type="match status" value="1"/>
</dbReference>
<dbReference type="Proteomes" id="UP001063368">
    <property type="component" value="Chromosome"/>
</dbReference>
<accession>A0ABY6FQP0</accession>
<dbReference type="PROSITE" id="PS50943">
    <property type="entry name" value="HTH_CROC1"/>
    <property type="match status" value="1"/>
</dbReference>
<name>A0ABY6FQP0_9MICC</name>
<organism evidence="2 3">
    <name type="scientific">Arthrobacter koreensis</name>
    <dbReference type="NCBI Taxonomy" id="199136"/>
    <lineage>
        <taxon>Bacteria</taxon>
        <taxon>Bacillati</taxon>
        <taxon>Actinomycetota</taxon>
        <taxon>Actinomycetes</taxon>
        <taxon>Micrococcales</taxon>
        <taxon>Micrococcaceae</taxon>
        <taxon>Arthrobacter</taxon>
    </lineage>
</organism>
<protein>
    <submittedName>
        <fullName evidence="2">Helix-turn-helix transcriptional regulator</fullName>
    </submittedName>
</protein>
<dbReference type="InterPro" id="IPR010982">
    <property type="entry name" value="Lambda_DNA-bd_dom_sf"/>
</dbReference>
<dbReference type="Gene3D" id="1.20.5.170">
    <property type="match status" value="1"/>
</dbReference>
<dbReference type="Gene3D" id="1.10.260.40">
    <property type="entry name" value="lambda repressor-like DNA-binding domains"/>
    <property type="match status" value="1"/>
</dbReference>
<dbReference type="RefSeq" id="WP_263127486.1">
    <property type="nucleotide sequence ID" value="NZ_CP106856.1"/>
</dbReference>
<evidence type="ECO:0000313" key="2">
    <source>
        <dbReference type="EMBL" id="UYB35487.1"/>
    </source>
</evidence>
<proteinExistence type="predicted"/>